<keyword evidence="17" id="KW-1185">Reference proteome</keyword>
<dbReference type="Proteomes" id="UP001148018">
    <property type="component" value="Unassembled WGS sequence"/>
</dbReference>
<keyword evidence="7 14" id="KW-0472">Membrane</keyword>
<evidence type="ECO:0000256" key="11">
    <source>
        <dbReference type="ARBA" id="ARBA00025181"/>
    </source>
</evidence>
<evidence type="ECO:0000256" key="12">
    <source>
        <dbReference type="RuleBase" id="RU000688"/>
    </source>
</evidence>
<dbReference type="EMBL" id="JANIIK010000109">
    <property type="protein sequence ID" value="KAJ3597526.1"/>
    <property type="molecule type" value="Genomic_DNA"/>
</dbReference>
<dbReference type="PROSITE" id="PS00237">
    <property type="entry name" value="G_PROTEIN_RECEP_F1_1"/>
    <property type="match status" value="1"/>
</dbReference>
<keyword evidence="5 14" id="KW-1133">Transmembrane helix</keyword>
<protein>
    <recommendedName>
        <fullName evidence="2">Melanocortin receptor 5</fullName>
    </recommendedName>
</protein>
<dbReference type="GO" id="GO:0004977">
    <property type="term" value="F:melanocortin receptor activity"/>
    <property type="evidence" value="ECO:0007669"/>
    <property type="project" value="InterPro"/>
</dbReference>
<evidence type="ECO:0000256" key="7">
    <source>
        <dbReference type="ARBA" id="ARBA00023136"/>
    </source>
</evidence>
<feature type="region of interest" description="Disordered" evidence="13">
    <location>
        <begin position="1"/>
        <end position="27"/>
    </location>
</feature>
<keyword evidence="8 12" id="KW-0675">Receptor</keyword>
<accession>A0A9Q0E1C3</accession>
<evidence type="ECO:0000256" key="14">
    <source>
        <dbReference type="SAM" id="Phobius"/>
    </source>
</evidence>
<reference evidence="16" key="1">
    <citation type="submission" date="2022-07" db="EMBL/GenBank/DDBJ databases">
        <title>Chromosome-level genome of Muraenolepis orangiensis.</title>
        <authorList>
            <person name="Kim J."/>
        </authorList>
    </citation>
    <scope>NUCLEOTIDE SEQUENCE</scope>
    <source>
        <strain evidence="16">KU_S4_2022</strain>
        <tissue evidence="16">Muscle</tissue>
    </source>
</reference>
<dbReference type="PRINTS" id="PR01063">
    <property type="entry name" value="MELNOCORTN5R"/>
</dbReference>
<dbReference type="PRINTS" id="PR00237">
    <property type="entry name" value="GPCRRHODOPSN"/>
</dbReference>
<evidence type="ECO:0000256" key="2">
    <source>
        <dbReference type="ARBA" id="ARBA00022056"/>
    </source>
</evidence>
<dbReference type="InterPro" id="IPR000621">
    <property type="entry name" value="Melancort_rcpt_5"/>
</dbReference>
<feature type="transmembrane region" description="Helical" evidence="14">
    <location>
        <begin position="337"/>
        <end position="357"/>
    </location>
</feature>
<dbReference type="SMART" id="SM01381">
    <property type="entry name" value="7TM_GPCR_Srsx"/>
    <property type="match status" value="1"/>
</dbReference>
<dbReference type="Gene3D" id="1.20.1070.10">
    <property type="entry name" value="Rhodopsin 7-helix transmembrane proteins"/>
    <property type="match status" value="1"/>
</dbReference>
<feature type="transmembrane region" description="Helical" evidence="14">
    <location>
        <begin position="243"/>
        <end position="263"/>
    </location>
</feature>
<dbReference type="PANTHER" id="PTHR22750">
    <property type="entry name" value="G-PROTEIN COUPLED RECEPTOR"/>
    <property type="match status" value="1"/>
</dbReference>
<keyword evidence="6 12" id="KW-0297">G-protein coupled receptor</keyword>
<comment type="subcellular location">
    <subcellularLocation>
        <location evidence="1">Cell membrane</location>
        <topology evidence="1">Multi-pass membrane protein</topology>
    </subcellularLocation>
</comment>
<feature type="transmembrane region" description="Helical" evidence="14">
    <location>
        <begin position="297"/>
        <end position="317"/>
    </location>
</feature>
<dbReference type="GO" id="GO:0005886">
    <property type="term" value="C:plasma membrane"/>
    <property type="evidence" value="ECO:0007669"/>
    <property type="project" value="UniProtKB-SubCell"/>
</dbReference>
<name>A0A9Q0E1C3_9TELE</name>
<dbReference type="Pfam" id="PF00001">
    <property type="entry name" value="7tm_1"/>
    <property type="match status" value="1"/>
</dbReference>
<dbReference type="InterPro" id="IPR001908">
    <property type="entry name" value="MC3-5R"/>
</dbReference>
<dbReference type="AlphaFoldDB" id="A0A9Q0E1C3"/>
<feature type="transmembrane region" description="Helical" evidence="14">
    <location>
        <begin position="106"/>
        <end position="126"/>
    </location>
</feature>
<comment type="function">
    <text evidence="11">Receptor for MSH (alpha, beta and gamma) and ACTH. The activity of this receptor is mediated by G proteins which activate adenylate cyclase. This receptor is a possible mediator of the immunomodulation properties of melanocortins.</text>
</comment>
<feature type="domain" description="G-protein coupled receptors family 1 profile" evidence="15">
    <location>
        <begin position="117"/>
        <end position="355"/>
    </location>
</feature>
<evidence type="ECO:0000259" key="15">
    <source>
        <dbReference type="PROSITE" id="PS50262"/>
    </source>
</evidence>
<dbReference type="OrthoDB" id="5970330at2759"/>
<evidence type="ECO:0000256" key="9">
    <source>
        <dbReference type="ARBA" id="ARBA00023180"/>
    </source>
</evidence>
<dbReference type="InterPro" id="IPR001671">
    <property type="entry name" value="Melcrt_ACTH_rcpt"/>
</dbReference>
<gene>
    <name evidence="16" type="ORF">NHX12_001049</name>
</gene>
<organism evidence="16 17">
    <name type="scientific">Muraenolepis orangiensis</name>
    <name type="common">Patagonian moray cod</name>
    <dbReference type="NCBI Taxonomy" id="630683"/>
    <lineage>
        <taxon>Eukaryota</taxon>
        <taxon>Metazoa</taxon>
        <taxon>Chordata</taxon>
        <taxon>Craniata</taxon>
        <taxon>Vertebrata</taxon>
        <taxon>Euteleostomi</taxon>
        <taxon>Actinopterygii</taxon>
        <taxon>Neopterygii</taxon>
        <taxon>Teleostei</taxon>
        <taxon>Neoteleostei</taxon>
        <taxon>Acanthomorphata</taxon>
        <taxon>Zeiogadaria</taxon>
        <taxon>Gadariae</taxon>
        <taxon>Gadiformes</taxon>
        <taxon>Muraenolepidoidei</taxon>
        <taxon>Muraenolepididae</taxon>
        <taxon>Muraenolepis</taxon>
    </lineage>
</organism>
<evidence type="ECO:0000256" key="10">
    <source>
        <dbReference type="ARBA" id="ARBA00023224"/>
    </source>
</evidence>
<evidence type="ECO:0000256" key="6">
    <source>
        <dbReference type="ARBA" id="ARBA00023040"/>
    </source>
</evidence>
<feature type="transmembrane region" description="Helical" evidence="14">
    <location>
        <begin position="138"/>
        <end position="157"/>
    </location>
</feature>
<evidence type="ECO:0000256" key="4">
    <source>
        <dbReference type="ARBA" id="ARBA00022692"/>
    </source>
</evidence>
<comment type="similarity">
    <text evidence="12">Belongs to the G-protein coupled receptor 1 family.</text>
</comment>
<keyword evidence="9" id="KW-0325">Glycoprotein</keyword>
<dbReference type="InterPro" id="IPR017452">
    <property type="entry name" value="GPCR_Rhodpsn_7TM"/>
</dbReference>
<dbReference type="PRINTS" id="PR00534">
    <property type="entry name" value="MCRFAMILY"/>
</dbReference>
<dbReference type="PRINTS" id="PR00535">
    <property type="entry name" value="MELNOCORTINR"/>
</dbReference>
<proteinExistence type="inferred from homology"/>
<evidence type="ECO:0000256" key="1">
    <source>
        <dbReference type="ARBA" id="ARBA00004651"/>
    </source>
</evidence>
<evidence type="ECO:0000256" key="8">
    <source>
        <dbReference type="ARBA" id="ARBA00023170"/>
    </source>
</evidence>
<dbReference type="InterPro" id="IPR000276">
    <property type="entry name" value="GPCR_Rhodpsn"/>
</dbReference>
<comment type="caution">
    <text evidence="16">The sequence shown here is derived from an EMBL/GenBank/DDBJ whole genome shotgun (WGS) entry which is preliminary data.</text>
</comment>
<keyword evidence="10 12" id="KW-0807">Transducer</keyword>
<keyword evidence="4 12" id="KW-0812">Transmembrane</keyword>
<feature type="transmembrane region" description="Helical" evidence="14">
    <location>
        <begin position="217"/>
        <end position="237"/>
    </location>
</feature>
<evidence type="ECO:0000313" key="17">
    <source>
        <dbReference type="Proteomes" id="UP001148018"/>
    </source>
</evidence>
<evidence type="ECO:0000256" key="3">
    <source>
        <dbReference type="ARBA" id="ARBA00022475"/>
    </source>
</evidence>
<evidence type="ECO:0000256" key="5">
    <source>
        <dbReference type="ARBA" id="ARBA00022989"/>
    </source>
</evidence>
<sequence>MEHLGAGPGIPPSGPEEEEGAASYGGQEDNFLGFRGKASGKNWTPTLQLTTAVMNTSSHALFRPGEFPGNISLDGNWQNNTLDGDWQNNTLDSNTTCKDLMVSAQIFLMLGIIALLENMLVITAIVKNKNLHSPILAVADMLVSGSISFETIVIYLLKNKHLVMEEWIVKQMDNVCDSMICISVVASMCSLVAIAVDRYVTIFYALRYHNIMTVCRAGVIIALIWTFCITCSTLFIVHWENNVVIYCLVSMFITLLLLMASLYSHMFMLARSHVKRIAALPRGRRSGLHQRSSMKGAVTLTLLLGVFVVCWAPFFLHLLLNVSCPKNVYCRCFMSHFHIYLILIMCNAVVDPVIYAFRSQEMRKTFRDIFCCRGLRGACADPEETC</sequence>
<evidence type="ECO:0000256" key="13">
    <source>
        <dbReference type="SAM" id="MobiDB-lite"/>
    </source>
</evidence>
<evidence type="ECO:0000313" key="16">
    <source>
        <dbReference type="EMBL" id="KAJ3597526.1"/>
    </source>
</evidence>
<dbReference type="SUPFAM" id="SSF81321">
    <property type="entry name" value="Family A G protein-coupled receptor-like"/>
    <property type="match status" value="1"/>
</dbReference>
<keyword evidence="3" id="KW-1003">Cell membrane</keyword>
<feature type="transmembrane region" description="Helical" evidence="14">
    <location>
        <begin position="177"/>
        <end position="196"/>
    </location>
</feature>
<dbReference type="PROSITE" id="PS50262">
    <property type="entry name" value="G_PROTEIN_RECEP_F1_2"/>
    <property type="match status" value="1"/>
</dbReference>